<keyword evidence="1" id="KW-0808">Transferase</keyword>
<dbReference type="PIRSF" id="PIRSF015617">
    <property type="entry name" value="Adensltrnsf_CobA"/>
    <property type="match status" value="1"/>
</dbReference>
<dbReference type="Gene3D" id="3.40.50.300">
    <property type="entry name" value="P-loop containing nucleotide triphosphate hydrolases"/>
    <property type="match status" value="1"/>
</dbReference>
<dbReference type="GO" id="GO:0008817">
    <property type="term" value="F:corrinoid adenosyltransferase activity"/>
    <property type="evidence" value="ECO:0007669"/>
    <property type="project" value="InterPro"/>
</dbReference>
<dbReference type="PANTHER" id="PTHR46638">
    <property type="entry name" value="CORRINOID ADENOSYLTRANSFERASE"/>
    <property type="match status" value="1"/>
</dbReference>
<dbReference type="PANTHER" id="PTHR46638:SF1">
    <property type="entry name" value="CORRINOID ADENOSYLTRANSFERASE"/>
    <property type="match status" value="1"/>
</dbReference>
<evidence type="ECO:0000313" key="1">
    <source>
        <dbReference type="EMBL" id="PIW33691.1"/>
    </source>
</evidence>
<dbReference type="InterPro" id="IPR027417">
    <property type="entry name" value="P-loop_NTPase"/>
</dbReference>
<gene>
    <name evidence="1" type="ORF">COW28_03230</name>
</gene>
<evidence type="ECO:0000313" key="2">
    <source>
        <dbReference type="Proteomes" id="UP000230025"/>
    </source>
</evidence>
<dbReference type="InterPro" id="IPR003724">
    <property type="entry name" value="CblAdoTrfase_CobA"/>
</dbReference>
<comment type="caution">
    <text evidence="1">The sequence shown here is derived from an EMBL/GenBank/DDBJ whole genome shotgun (WGS) entry which is preliminary data.</text>
</comment>
<dbReference type="Proteomes" id="UP000230025">
    <property type="component" value="Unassembled WGS sequence"/>
</dbReference>
<accession>A0A2M7GZ07</accession>
<dbReference type="Pfam" id="PF02572">
    <property type="entry name" value="CobA_CobO_BtuR"/>
    <property type="match status" value="1"/>
</dbReference>
<dbReference type="AlphaFoldDB" id="A0A2M7GZ07"/>
<dbReference type="GO" id="GO:0005524">
    <property type="term" value="F:ATP binding"/>
    <property type="evidence" value="ECO:0007669"/>
    <property type="project" value="InterPro"/>
</dbReference>
<protein>
    <submittedName>
        <fullName evidence="1">Cob(I)yrinic acid a,c-diamide adenosyltransferase</fullName>
    </submittedName>
</protein>
<proteinExistence type="predicted"/>
<dbReference type="EMBL" id="PFFY01000150">
    <property type="protein sequence ID" value="PIW33691.1"/>
    <property type="molecule type" value="Genomic_DNA"/>
</dbReference>
<sequence length="197" mass="22153">MKTMKKGLVQVYTGNGKGKTTAAIGQAIRALGQDYKVCLIQFFKKPTSGEIKILKNLLSIKLHPHLSPPPLRGRIEEGGNSYTIKLLHPLPLYPEEKNRNLLKRKIKDILPKISEIVKSKGYDLVILDEILIVLRDNLLAEEEILNLLKNKPASVELILTGRGATKKVLEAADLVTEMKEVKHPYRSGIKIRRGIEY</sequence>
<dbReference type="CDD" id="cd00561">
    <property type="entry name" value="CobA_ACA"/>
    <property type="match status" value="1"/>
</dbReference>
<dbReference type="GO" id="GO:0009236">
    <property type="term" value="P:cobalamin biosynthetic process"/>
    <property type="evidence" value="ECO:0007669"/>
    <property type="project" value="InterPro"/>
</dbReference>
<dbReference type="SUPFAM" id="SSF52540">
    <property type="entry name" value="P-loop containing nucleoside triphosphate hydrolases"/>
    <property type="match status" value="1"/>
</dbReference>
<reference evidence="2" key="1">
    <citation type="submission" date="2017-09" db="EMBL/GenBank/DDBJ databases">
        <title>Depth-based differentiation of microbial function through sediment-hosted aquifers and enrichment of novel symbionts in the deep terrestrial subsurface.</title>
        <authorList>
            <person name="Probst A.J."/>
            <person name="Ladd B."/>
            <person name="Jarett J.K."/>
            <person name="Geller-Mcgrath D.E."/>
            <person name="Sieber C.M.K."/>
            <person name="Emerson J.B."/>
            <person name="Anantharaman K."/>
            <person name="Thomas B.C."/>
            <person name="Malmstrom R."/>
            <person name="Stieglmeier M."/>
            <person name="Klingl A."/>
            <person name="Woyke T."/>
            <person name="Ryan C.M."/>
            <person name="Banfield J.F."/>
        </authorList>
    </citation>
    <scope>NUCLEOTIDE SEQUENCE [LARGE SCALE GENOMIC DNA]</scope>
</reference>
<organism evidence="1 2">
    <name type="scientific">bacterium (Candidatus Ratteibacteria) CG15_BIG_FIL_POST_REV_8_21_14_020_41_12</name>
    <dbReference type="NCBI Taxonomy" id="2014291"/>
    <lineage>
        <taxon>Bacteria</taxon>
        <taxon>Candidatus Ratteibacteria</taxon>
    </lineage>
</organism>
<name>A0A2M7GZ07_9BACT</name>